<dbReference type="Pfam" id="PF08279">
    <property type="entry name" value="HTH_11"/>
    <property type="match status" value="1"/>
</dbReference>
<dbReference type="InterPro" id="IPR036388">
    <property type="entry name" value="WH-like_DNA-bd_sf"/>
</dbReference>
<keyword evidence="6" id="KW-1185">Reference proteome</keyword>
<dbReference type="Proteomes" id="UP001554047">
    <property type="component" value="Unassembled WGS sequence"/>
</dbReference>
<name>A0ABV3MA29_9ENTE</name>
<evidence type="ECO:0000259" key="3">
    <source>
        <dbReference type="Pfam" id="PF05043"/>
    </source>
</evidence>
<comment type="caution">
    <text evidence="5">The sequence shown here is derived from an EMBL/GenBank/DDBJ whole genome shotgun (WGS) entry which is preliminary data.</text>
</comment>
<dbReference type="RefSeq" id="WP_061054420.1">
    <property type="nucleotide sequence ID" value="NZ_JARJAP010000061.1"/>
</dbReference>
<evidence type="ECO:0000313" key="5">
    <source>
        <dbReference type="EMBL" id="MEW3464863.1"/>
    </source>
</evidence>
<dbReference type="GeneID" id="91577257"/>
<organism evidence="5 6">
    <name type="scientific">Enterococcus entomosocium</name>
    <dbReference type="NCBI Taxonomy" id="3034352"/>
    <lineage>
        <taxon>Bacteria</taxon>
        <taxon>Bacillati</taxon>
        <taxon>Bacillota</taxon>
        <taxon>Bacilli</taxon>
        <taxon>Lactobacillales</taxon>
        <taxon>Enterococcaceae</taxon>
        <taxon>Enterococcus</taxon>
    </lineage>
</organism>
<dbReference type="EMBL" id="JBFDTB010000002">
    <property type="protein sequence ID" value="MEW3464863.1"/>
    <property type="molecule type" value="Genomic_DNA"/>
</dbReference>
<dbReference type="PANTHER" id="PTHR30185:SF18">
    <property type="entry name" value="TRANSCRIPTIONAL REGULATOR MTLR"/>
    <property type="match status" value="1"/>
</dbReference>
<evidence type="ECO:0000313" key="6">
    <source>
        <dbReference type="Proteomes" id="UP001554047"/>
    </source>
</evidence>
<feature type="domain" description="Mga helix-turn-helix" evidence="3">
    <location>
        <begin position="85"/>
        <end position="162"/>
    </location>
</feature>
<evidence type="ECO:0000259" key="4">
    <source>
        <dbReference type="Pfam" id="PF08279"/>
    </source>
</evidence>
<sequence length="492" mass="58616">MKNLQLKFIADPTTVRWFRILNLFERTQIATKGQLAKLNEVSERTILTDINKLKEYFSDSAKIVSTNNGYLFEKKNSLRFIEQKEKLLQNEILFELLGNIFYGELEDVAELIDRFHLSETSFRRYLRRIEPVLKEYGLKLSLTPIDLKGDEANIRKFFKDFYYEGEMTPHTLVPPKEIHGLIYQTFLSKLTEASVGTGTSPIEFYYSLYIAIERVRQGKTIKVPSKLYKNVMNSKDSNNLLLIQQRIQKNYQVELGVNELCWLYLATIAKRPFDRVDQDKLFCELLQLNDSLTDLTENYLKNYFPELHTTELFWVFDAFFLSRYINHLISPVQNKIMSEIIEKTKFECKESYMKNRHFLRSFLFKLDLTEDFLEDMATSLTLLSERLREQWLYKRKKIVFLLEGDLYVCQMIKSRVFQYFGDRHQIFFITIPALTEDFLNQEDIDLVVTNYSEYLSEYNLSTNWLLLKTVPDKQDWELLFRTVEPQMFELIK</sequence>
<keyword evidence="2" id="KW-0804">Transcription</keyword>
<dbReference type="InterPro" id="IPR007737">
    <property type="entry name" value="Mga_HTH"/>
</dbReference>
<dbReference type="Pfam" id="PF05043">
    <property type="entry name" value="Mga"/>
    <property type="match status" value="1"/>
</dbReference>
<gene>
    <name evidence="5" type="ORF">AB1I55_01960</name>
</gene>
<accession>A0ABV3MA29</accession>
<feature type="domain" description="Helix-turn-helix type 11" evidence="4">
    <location>
        <begin position="16"/>
        <end position="70"/>
    </location>
</feature>
<dbReference type="InterPro" id="IPR013196">
    <property type="entry name" value="HTH_11"/>
</dbReference>
<evidence type="ECO:0000256" key="1">
    <source>
        <dbReference type="ARBA" id="ARBA00023015"/>
    </source>
</evidence>
<proteinExistence type="predicted"/>
<evidence type="ECO:0000256" key="2">
    <source>
        <dbReference type="ARBA" id="ARBA00023163"/>
    </source>
</evidence>
<protein>
    <submittedName>
        <fullName evidence="5">Helix-turn-helix domain-containing protein</fullName>
    </submittedName>
</protein>
<dbReference type="InterPro" id="IPR050661">
    <property type="entry name" value="BglG_antiterminators"/>
</dbReference>
<dbReference type="Gene3D" id="1.10.10.10">
    <property type="entry name" value="Winged helix-like DNA-binding domain superfamily/Winged helix DNA-binding domain"/>
    <property type="match status" value="1"/>
</dbReference>
<dbReference type="PANTHER" id="PTHR30185">
    <property type="entry name" value="CRYPTIC BETA-GLUCOSIDE BGL OPERON ANTITERMINATOR"/>
    <property type="match status" value="1"/>
</dbReference>
<keyword evidence="1" id="KW-0805">Transcription regulation</keyword>
<reference evidence="5 6" key="1">
    <citation type="submission" date="2024-05" db="EMBL/GenBank/DDBJ databases">
        <title>Human gut microbiome strain richness.</title>
        <authorList>
            <person name="Chen-Liaw A."/>
        </authorList>
    </citation>
    <scope>NUCLEOTIDE SEQUENCE [LARGE SCALE GENOMIC DNA]</scope>
    <source>
        <strain evidence="5 6">J1100102st1_G3_J1100102_180507</strain>
    </source>
</reference>